<evidence type="ECO:0000256" key="4">
    <source>
        <dbReference type="ARBA" id="ARBA00022723"/>
    </source>
</evidence>
<dbReference type="PANTHER" id="PTHR36447:SF2">
    <property type="entry name" value="BETA-GALACTOSIDASE YESZ"/>
    <property type="match status" value="1"/>
</dbReference>
<feature type="binding site" evidence="10">
    <location>
        <position position="305"/>
    </location>
    <ligand>
        <name>substrate</name>
    </ligand>
</feature>
<dbReference type="InterPro" id="IPR013738">
    <property type="entry name" value="Beta_galactosidase_Trimer"/>
</dbReference>
<dbReference type="PIRSF" id="PIRSF001084">
    <property type="entry name" value="B-galactosidase"/>
    <property type="match status" value="1"/>
</dbReference>
<proteinExistence type="inferred from homology"/>
<evidence type="ECO:0000256" key="3">
    <source>
        <dbReference type="ARBA" id="ARBA00012756"/>
    </source>
</evidence>
<feature type="active site" description="Nucleophile" evidence="9">
    <location>
        <position position="297"/>
    </location>
</feature>
<dbReference type="SUPFAM" id="SSF52317">
    <property type="entry name" value="Class I glutamine amidotransferase-like"/>
    <property type="match status" value="1"/>
</dbReference>
<dbReference type="GO" id="GO:0046872">
    <property type="term" value="F:metal ion binding"/>
    <property type="evidence" value="ECO:0007669"/>
    <property type="project" value="UniProtKB-KW"/>
</dbReference>
<dbReference type="KEGG" id="pfer:IRI77_00420"/>
<evidence type="ECO:0000256" key="6">
    <source>
        <dbReference type="ARBA" id="ARBA00022833"/>
    </source>
</evidence>
<dbReference type="InterPro" id="IPR013529">
    <property type="entry name" value="Glyco_hydro_42_N"/>
</dbReference>
<evidence type="ECO:0000256" key="7">
    <source>
        <dbReference type="ARBA" id="ARBA00023295"/>
    </source>
</evidence>
<feature type="binding site" evidence="10">
    <location>
        <position position="144"/>
    </location>
    <ligand>
        <name>substrate</name>
    </ligand>
</feature>
<sequence>MPTVLYGAAYYQEYMPSDRLDKDIELMKQSGLTVVRLGESTWTSWEPKEGQFEFAWMDRILDALHKAGIKVIMGTPTYSIPPWLHAKHPEIMAVHLDGSTSTYGIRQNMDISHPAYRFYCERVIRQIMAHYKDHPSIIGYQVDNETSYYQSAGPVVQKGFVDYLKKKFGSTQELNKVWGLVYWGQLVQGWDELPARDGILNPGYKVEFERFQRTRVTDFLDWQARIVNEYKRPGQFVTQDFSGGVHTDIDQWAIARSLDIASTNPYYSVQDELDFQTATLTDDVARSVKDANFLVTETNAQTIGWDSKGQFPPYDGQLRMNVYGHLADGANMVEYWHWHSLHYGQETYWKGVLSHDLQPNRIFKEFSQVGHELQKIGPKLVNLKKTQDVAILFSADSYHGIRYMPFSDKHDYMSLLQQLHKTLYRLNVGVDIITPETKDLQRYKVIVVPPLYVASDTVLNRLAEYAKNGGHLLLTFKSGFTDEYDTVRPVMAPGPLREAAGFHYQEFSSLKQTLALKGDPFKAGEQNQVSTWIEMIELDTAKALAYYDHPFFSRYPAITRNEFGRGSVTFEGTVLSDELQMRVVDTVLKQAGLDGPDRQLPAAIHVKHGTGNSGHAMHYYFNYSGSPQSFAYPYSGAVDLLTGKPVAKAQSVTLPAWDVIIAEER</sequence>
<keyword evidence="6" id="KW-0862">Zinc</keyword>
<keyword evidence="4" id="KW-0479">Metal-binding</keyword>
<dbReference type="EMBL" id="CP063849">
    <property type="protein sequence ID" value="QOY91872.1"/>
    <property type="molecule type" value="Genomic_DNA"/>
</dbReference>
<gene>
    <name evidence="13" type="ORF">IRI77_00420</name>
</gene>
<evidence type="ECO:0000256" key="5">
    <source>
        <dbReference type="ARBA" id="ARBA00022801"/>
    </source>
</evidence>
<evidence type="ECO:0000259" key="12">
    <source>
        <dbReference type="Pfam" id="PF08532"/>
    </source>
</evidence>
<dbReference type="PANTHER" id="PTHR36447">
    <property type="entry name" value="BETA-GALACTOSIDASE GANA"/>
    <property type="match status" value="1"/>
</dbReference>
<evidence type="ECO:0000313" key="13">
    <source>
        <dbReference type="EMBL" id="QOY91872.1"/>
    </source>
</evidence>
<dbReference type="GO" id="GO:0005975">
    <property type="term" value="P:carbohydrate metabolic process"/>
    <property type="evidence" value="ECO:0007669"/>
    <property type="project" value="InterPro"/>
</dbReference>
<evidence type="ECO:0000256" key="2">
    <source>
        <dbReference type="ARBA" id="ARBA00005940"/>
    </source>
</evidence>
<dbReference type="EC" id="3.2.1.23" evidence="3 8"/>
<dbReference type="GO" id="GO:0009341">
    <property type="term" value="C:beta-galactosidase complex"/>
    <property type="evidence" value="ECO:0007669"/>
    <property type="project" value="InterPro"/>
</dbReference>
<dbReference type="SUPFAM" id="SSF51445">
    <property type="entry name" value="(Trans)glycosidases"/>
    <property type="match status" value="1"/>
</dbReference>
<keyword evidence="7 8" id="KW-0326">Glycosidase</keyword>
<feature type="domain" description="Glycoside hydrolase family 42 N-terminal" evidence="11">
    <location>
        <begin position="10"/>
        <end position="376"/>
    </location>
</feature>
<dbReference type="InterPro" id="IPR003476">
    <property type="entry name" value="Glyco_hydro_42"/>
</dbReference>
<comment type="catalytic activity">
    <reaction evidence="1 8">
        <text>Hydrolysis of terminal non-reducing beta-D-galactose residues in beta-D-galactosides.</text>
        <dbReference type="EC" id="3.2.1.23"/>
    </reaction>
</comment>
<name>A0A7S7NY24_PALFE</name>
<dbReference type="AlphaFoldDB" id="A0A7S7NY24"/>
<comment type="similarity">
    <text evidence="2 8">Belongs to the glycosyl hydrolase 42 family.</text>
</comment>
<dbReference type="Pfam" id="PF08532">
    <property type="entry name" value="Glyco_hydro_42M"/>
    <property type="match status" value="1"/>
</dbReference>
<dbReference type="Pfam" id="PF02449">
    <property type="entry name" value="Glyco_hydro_42"/>
    <property type="match status" value="1"/>
</dbReference>
<evidence type="ECO:0000313" key="14">
    <source>
        <dbReference type="Proteomes" id="UP000593892"/>
    </source>
</evidence>
<dbReference type="Gene3D" id="3.20.20.80">
    <property type="entry name" value="Glycosidases"/>
    <property type="match status" value="1"/>
</dbReference>
<dbReference type="CDD" id="cd03143">
    <property type="entry name" value="A4_beta-galactosidase_middle_domain"/>
    <property type="match status" value="1"/>
</dbReference>
<accession>A0A7S7NY24</accession>
<dbReference type="InterPro" id="IPR017853">
    <property type="entry name" value="GH"/>
</dbReference>
<evidence type="ECO:0000256" key="1">
    <source>
        <dbReference type="ARBA" id="ARBA00001412"/>
    </source>
</evidence>
<evidence type="ECO:0000256" key="9">
    <source>
        <dbReference type="PIRSR" id="PIRSR001084-1"/>
    </source>
</evidence>
<dbReference type="InterPro" id="IPR029062">
    <property type="entry name" value="Class_I_gatase-like"/>
</dbReference>
<keyword evidence="5 8" id="KW-0378">Hydrolase</keyword>
<reference evidence="13 14" key="1">
    <citation type="submission" date="2020-10" db="EMBL/GenBank/DDBJ databases">
        <title>Complete genome sequence of Paludibaculum fermentans P105T, a facultatively anaerobic acidobacterium capable of dissimilatory Fe(III) reduction.</title>
        <authorList>
            <person name="Dedysh S.N."/>
            <person name="Beletsky A.V."/>
            <person name="Kulichevskaya I.S."/>
            <person name="Mardanov A.V."/>
            <person name="Ravin N.V."/>
        </authorList>
    </citation>
    <scope>NUCLEOTIDE SEQUENCE [LARGE SCALE GENOMIC DNA]</scope>
    <source>
        <strain evidence="13 14">P105</strain>
    </source>
</reference>
<keyword evidence="14" id="KW-1185">Reference proteome</keyword>
<dbReference type="Proteomes" id="UP000593892">
    <property type="component" value="Chromosome"/>
</dbReference>
<feature type="active site" description="Proton donor" evidence="9">
    <location>
        <position position="145"/>
    </location>
</feature>
<feature type="domain" description="Beta-galactosidase trimerisation" evidence="12">
    <location>
        <begin position="388"/>
        <end position="593"/>
    </location>
</feature>
<evidence type="ECO:0000256" key="8">
    <source>
        <dbReference type="PIRNR" id="PIRNR001084"/>
    </source>
</evidence>
<dbReference type="GO" id="GO:0004565">
    <property type="term" value="F:beta-galactosidase activity"/>
    <property type="evidence" value="ECO:0007669"/>
    <property type="project" value="UniProtKB-EC"/>
</dbReference>
<feature type="binding site" evidence="10">
    <location>
        <position position="106"/>
    </location>
    <ligand>
        <name>substrate</name>
    </ligand>
</feature>
<evidence type="ECO:0000259" key="11">
    <source>
        <dbReference type="Pfam" id="PF02449"/>
    </source>
</evidence>
<organism evidence="13 14">
    <name type="scientific">Paludibaculum fermentans</name>
    <dbReference type="NCBI Taxonomy" id="1473598"/>
    <lineage>
        <taxon>Bacteria</taxon>
        <taxon>Pseudomonadati</taxon>
        <taxon>Acidobacteriota</taxon>
        <taxon>Terriglobia</taxon>
        <taxon>Bryobacterales</taxon>
        <taxon>Bryobacteraceae</taxon>
        <taxon>Paludibaculum</taxon>
    </lineage>
</organism>
<evidence type="ECO:0000256" key="10">
    <source>
        <dbReference type="PIRSR" id="PIRSR001084-2"/>
    </source>
</evidence>
<dbReference type="Gene3D" id="3.40.50.880">
    <property type="match status" value="1"/>
</dbReference>
<protein>
    <recommendedName>
        <fullName evidence="3 8">Beta-galactosidase</fullName>
        <shortName evidence="8">Beta-gal</shortName>
        <ecNumber evidence="3 8">3.2.1.23</ecNumber>
    </recommendedName>
</protein>